<evidence type="ECO:0000256" key="5">
    <source>
        <dbReference type="ARBA" id="ARBA00023002"/>
    </source>
</evidence>
<keyword evidence="5" id="KW-0560">Oxidoreductase</keyword>
<feature type="non-terminal residue" evidence="10">
    <location>
        <position position="1"/>
    </location>
</feature>
<proteinExistence type="predicted"/>
<dbReference type="EMBL" id="PFJK01000053">
    <property type="protein sequence ID" value="PIX77697.1"/>
    <property type="molecule type" value="Genomic_DNA"/>
</dbReference>
<feature type="transmembrane region" description="Helical" evidence="8">
    <location>
        <begin position="123"/>
        <end position="142"/>
    </location>
</feature>
<keyword evidence="3 7" id="KW-0812">Transmembrane</keyword>
<evidence type="ECO:0000313" key="11">
    <source>
        <dbReference type="Proteomes" id="UP000229703"/>
    </source>
</evidence>
<keyword evidence="6 8" id="KW-0472">Membrane</keyword>
<feature type="transmembrane region" description="Helical" evidence="8">
    <location>
        <begin position="27"/>
        <end position="46"/>
    </location>
</feature>
<evidence type="ECO:0000256" key="8">
    <source>
        <dbReference type="SAM" id="Phobius"/>
    </source>
</evidence>
<dbReference type="PANTHER" id="PTHR42682:SF4">
    <property type="entry name" value="NADH-UBIQUINONE_PLASTOQUINONE"/>
    <property type="match status" value="1"/>
</dbReference>
<dbReference type="InterPro" id="IPR052175">
    <property type="entry name" value="ComplexI-like_HydComp"/>
</dbReference>
<dbReference type="AlphaFoldDB" id="A0A2M7M4S8"/>
<name>A0A2M7M4S8_9BACT</name>
<feature type="domain" description="NADH:quinone oxidoreductase/Mrp antiporter transmembrane" evidence="9">
    <location>
        <begin position="22"/>
        <end position="320"/>
    </location>
</feature>
<organism evidence="10 11">
    <name type="scientific">bacterium (Candidatus Ratteibacteria) CG_4_10_14_3_um_filter_41_18</name>
    <dbReference type="NCBI Taxonomy" id="2014287"/>
    <lineage>
        <taxon>Bacteria</taxon>
        <taxon>Candidatus Ratteibacteria</taxon>
    </lineage>
</organism>
<evidence type="ECO:0000256" key="4">
    <source>
        <dbReference type="ARBA" id="ARBA00022989"/>
    </source>
</evidence>
<comment type="subcellular location">
    <subcellularLocation>
        <location evidence="1">Cell membrane</location>
        <topology evidence="1">Multi-pass membrane protein</topology>
    </subcellularLocation>
    <subcellularLocation>
        <location evidence="7">Membrane</location>
        <topology evidence="7">Multi-pass membrane protein</topology>
    </subcellularLocation>
</comment>
<dbReference type="Proteomes" id="UP000229703">
    <property type="component" value="Unassembled WGS sequence"/>
</dbReference>
<evidence type="ECO:0000256" key="2">
    <source>
        <dbReference type="ARBA" id="ARBA00022475"/>
    </source>
</evidence>
<dbReference type="GO" id="GO:0016491">
    <property type="term" value="F:oxidoreductase activity"/>
    <property type="evidence" value="ECO:0007669"/>
    <property type="project" value="UniProtKB-KW"/>
</dbReference>
<keyword evidence="4 8" id="KW-1133">Transmembrane helix</keyword>
<dbReference type="PRINTS" id="PR01437">
    <property type="entry name" value="NUOXDRDTASE4"/>
</dbReference>
<dbReference type="PANTHER" id="PTHR42682">
    <property type="entry name" value="HYDROGENASE-4 COMPONENT F"/>
    <property type="match status" value="1"/>
</dbReference>
<reference evidence="11" key="1">
    <citation type="submission" date="2017-09" db="EMBL/GenBank/DDBJ databases">
        <title>Depth-based differentiation of microbial function through sediment-hosted aquifers and enrichment of novel symbionts in the deep terrestrial subsurface.</title>
        <authorList>
            <person name="Probst A.J."/>
            <person name="Ladd B."/>
            <person name="Jarett J.K."/>
            <person name="Geller-Mcgrath D.E."/>
            <person name="Sieber C.M.K."/>
            <person name="Emerson J.B."/>
            <person name="Anantharaman K."/>
            <person name="Thomas B.C."/>
            <person name="Malmstrom R."/>
            <person name="Stieglmeier M."/>
            <person name="Klingl A."/>
            <person name="Woyke T."/>
            <person name="Ryan C.M."/>
            <person name="Banfield J.F."/>
        </authorList>
    </citation>
    <scope>NUCLEOTIDE SEQUENCE [LARGE SCALE GENOMIC DNA]</scope>
</reference>
<evidence type="ECO:0000256" key="7">
    <source>
        <dbReference type="RuleBase" id="RU000320"/>
    </source>
</evidence>
<dbReference type="GO" id="GO:0042773">
    <property type="term" value="P:ATP synthesis coupled electron transport"/>
    <property type="evidence" value="ECO:0007669"/>
    <property type="project" value="InterPro"/>
</dbReference>
<accession>A0A2M7M4S8</accession>
<evidence type="ECO:0000259" key="9">
    <source>
        <dbReference type="Pfam" id="PF00361"/>
    </source>
</evidence>
<feature type="transmembrane region" description="Helical" evidence="8">
    <location>
        <begin position="58"/>
        <end position="78"/>
    </location>
</feature>
<gene>
    <name evidence="10" type="ORF">COZ37_01330</name>
</gene>
<dbReference type="GO" id="GO:0005886">
    <property type="term" value="C:plasma membrane"/>
    <property type="evidence" value="ECO:0007669"/>
    <property type="project" value="UniProtKB-SubCell"/>
</dbReference>
<keyword evidence="2" id="KW-1003">Cell membrane</keyword>
<feature type="non-terminal residue" evidence="10">
    <location>
        <position position="350"/>
    </location>
</feature>
<evidence type="ECO:0000256" key="3">
    <source>
        <dbReference type="ARBA" id="ARBA00022692"/>
    </source>
</evidence>
<feature type="transmembrane region" description="Helical" evidence="8">
    <location>
        <begin position="281"/>
        <end position="302"/>
    </location>
</feature>
<feature type="transmembrane region" description="Helical" evidence="8">
    <location>
        <begin position="220"/>
        <end position="244"/>
    </location>
</feature>
<evidence type="ECO:0000313" key="10">
    <source>
        <dbReference type="EMBL" id="PIX77697.1"/>
    </source>
</evidence>
<dbReference type="Pfam" id="PF00361">
    <property type="entry name" value="Proton_antipo_M"/>
    <property type="match status" value="1"/>
</dbReference>
<dbReference type="InterPro" id="IPR001750">
    <property type="entry name" value="ND/Mrp_TM"/>
</dbReference>
<comment type="caution">
    <text evidence="10">The sequence shown here is derived from an EMBL/GenBank/DDBJ whole genome shotgun (WGS) entry which is preliminary data.</text>
</comment>
<evidence type="ECO:0000256" key="6">
    <source>
        <dbReference type="ARBA" id="ARBA00023136"/>
    </source>
</evidence>
<feature type="transmembrane region" description="Helical" evidence="8">
    <location>
        <begin position="154"/>
        <end position="174"/>
    </location>
</feature>
<feature type="transmembrane region" description="Helical" evidence="8">
    <location>
        <begin position="186"/>
        <end position="208"/>
    </location>
</feature>
<evidence type="ECO:0000256" key="1">
    <source>
        <dbReference type="ARBA" id="ARBA00004651"/>
    </source>
</evidence>
<feature type="transmembrane region" description="Helical" evidence="8">
    <location>
        <begin position="329"/>
        <end position="349"/>
    </location>
</feature>
<dbReference type="InterPro" id="IPR003918">
    <property type="entry name" value="NADH_UbQ_OxRdtase"/>
</dbReference>
<protein>
    <recommendedName>
        <fullName evidence="9">NADH:quinone oxidoreductase/Mrp antiporter transmembrane domain-containing protein</fullName>
    </recommendedName>
</protein>
<sequence length="350" mass="37172">RLNEYYGYILWTIGAATAVLLANNLILLLIFWGFLGLTLYLLIGIGGPTASDASKKTFIIVGGSDCLMILGIGILWFLSGTFQMDKISISLATGNVGVGFIRPAITGVINVAATNQATTLPTIAFLCLIIAAFAKAGAMPFHTWIPDCAEKAPIPVTAFLPASLDKLLGIYLLARIAMSLFVMNKAMGMVLLIVGAITIVAAVMMALIQHDLKRLLGYHAVSQVGYMVLGIGTGNPIGIAGGIFHMLNHALYKNCLFLCGGAVEHKTGTSNLDKLGGLARIMPITFITCLVAALSISGVPPFNGFVSKWMVYQGIIQFGVHSSGFIAKFWIIFLLAAMFGSALTLASFMK</sequence>
<dbReference type="GO" id="GO:0008137">
    <property type="term" value="F:NADH dehydrogenase (ubiquinone) activity"/>
    <property type="evidence" value="ECO:0007669"/>
    <property type="project" value="InterPro"/>
</dbReference>